<keyword evidence="3" id="KW-1185">Reference proteome</keyword>
<organism evidence="2 3">
    <name type="scientific">Eshraghiella crossota DSM 2876</name>
    <dbReference type="NCBI Taxonomy" id="511680"/>
    <lineage>
        <taxon>Bacteria</taxon>
        <taxon>Bacillati</taxon>
        <taxon>Bacillota</taxon>
        <taxon>Clostridia</taxon>
        <taxon>Lachnospirales</taxon>
        <taxon>Lachnospiraceae</taxon>
        <taxon>Eshraghiella</taxon>
    </lineage>
</organism>
<gene>
    <name evidence="2" type="ORF">BUTYVIB_02401</name>
</gene>
<dbReference type="CDD" id="cd04301">
    <property type="entry name" value="NAT_SF"/>
    <property type="match status" value="2"/>
</dbReference>
<dbReference type="PANTHER" id="PTHR43617">
    <property type="entry name" value="L-AMINO ACID N-ACETYLTRANSFERASE"/>
    <property type="match status" value="1"/>
</dbReference>
<dbReference type="InterPro" id="IPR000182">
    <property type="entry name" value="GNAT_dom"/>
</dbReference>
<evidence type="ECO:0000313" key="3">
    <source>
        <dbReference type="Proteomes" id="UP000006238"/>
    </source>
</evidence>
<dbReference type="HOGENOM" id="CLU_820727_0_0_9"/>
<evidence type="ECO:0000313" key="2">
    <source>
        <dbReference type="EMBL" id="EFF67534.1"/>
    </source>
</evidence>
<dbReference type="EMBL" id="ABWN01000040">
    <property type="protein sequence ID" value="EFF67534.1"/>
    <property type="molecule type" value="Genomic_DNA"/>
</dbReference>
<reference evidence="2 3" key="1">
    <citation type="submission" date="2010-02" db="EMBL/GenBank/DDBJ databases">
        <authorList>
            <person name="Weinstock G."/>
            <person name="Sodergren E."/>
            <person name="Clifton S."/>
            <person name="Fulton L."/>
            <person name="Fulton B."/>
            <person name="Courtney L."/>
            <person name="Fronick C."/>
            <person name="Harrison M."/>
            <person name="Strong C."/>
            <person name="Farmer C."/>
            <person name="Delahaunty K."/>
            <person name="Markovic C."/>
            <person name="Hall O."/>
            <person name="Minx P."/>
            <person name="Tomlinson C."/>
            <person name="Mitreva M."/>
            <person name="Nelson J."/>
            <person name="Hou S."/>
            <person name="Wollam A."/>
            <person name="Pepin K.H."/>
            <person name="Johnson M."/>
            <person name="Bhonagiri V."/>
            <person name="Zhang X."/>
            <person name="Suruliraj S."/>
            <person name="Warren W."/>
            <person name="Chinwalla A."/>
            <person name="Mardis E.R."/>
            <person name="Wilson R.K."/>
        </authorList>
    </citation>
    <scope>NUCLEOTIDE SEQUENCE [LARGE SCALE GENOMIC DNA]</scope>
    <source>
        <strain evidence="2 3">DSM 2876</strain>
    </source>
</reference>
<dbReference type="GO" id="GO:0016747">
    <property type="term" value="F:acyltransferase activity, transferring groups other than amino-acyl groups"/>
    <property type="evidence" value="ECO:0007669"/>
    <property type="project" value="InterPro"/>
</dbReference>
<sequence length="338" mass="39357">MFGAIFYVYKKEVQKMSDLIELKLITREDAECLHKLQIEAFMPLYEKYQDDATSPAKESLETITKKIVDDNSDFYFILFNGEKAGAVRVKWHKGQKVHKNVNWISPIFVIPKLQNKGVASNVIKQLFDIYPNTIEWWLSTIKQEEKNCHLYEKCGFIRTGDEIVVNENMTLVFYVKSYIEVRRFKEKDAKEVRNLIVRNFLEINSKDYGISAMEKLAKVYNVEKVLNVASYAHMYVFEFDGKIVGTGSISSFWGSETESILLSIFVLPEFHGKGVGRKIINTLETDEFYVRASRIEIPASITAMEFYRKFGYDYKNGVKELDDEHHYRLEKFKAAGLK</sequence>
<dbReference type="Pfam" id="PF13508">
    <property type="entry name" value="Acetyltransf_7"/>
    <property type="match status" value="1"/>
</dbReference>
<evidence type="ECO:0000259" key="1">
    <source>
        <dbReference type="PROSITE" id="PS51186"/>
    </source>
</evidence>
<dbReference type="Gene3D" id="3.40.630.30">
    <property type="match status" value="2"/>
</dbReference>
<comment type="caution">
    <text evidence="2">The sequence shown here is derived from an EMBL/GenBank/DDBJ whole genome shotgun (WGS) entry which is preliminary data.</text>
</comment>
<feature type="domain" description="N-acetyltransferase" evidence="1">
    <location>
        <begin position="20"/>
        <end position="180"/>
    </location>
</feature>
<protein>
    <submittedName>
        <fullName evidence="2">Acetyltransferase, GNAT family</fullName>
    </submittedName>
</protein>
<dbReference type="InterPro" id="IPR050276">
    <property type="entry name" value="MshD_Acetyltransferase"/>
</dbReference>
<proteinExistence type="predicted"/>
<dbReference type="PANTHER" id="PTHR43617:SF34">
    <property type="entry name" value="PUTATIVE-RELATED"/>
    <property type="match status" value="1"/>
</dbReference>
<name>D4S2S9_9FIRM</name>
<accession>D4S2S9</accession>
<feature type="domain" description="N-acetyltransferase" evidence="1">
    <location>
        <begin position="179"/>
        <end position="334"/>
    </location>
</feature>
<dbReference type="eggNOG" id="COG0456">
    <property type="taxonomic scope" value="Bacteria"/>
</dbReference>
<dbReference type="SUPFAM" id="SSF55729">
    <property type="entry name" value="Acyl-CoA N-acyltransferases (Nat)"/>
    <property type="match status" value="2"/>
</dbReference>
<dbReference type="Pfam" id="PF00583">
    <property type="entry name" value="Acetyltransf_1"/>
    <property type="match status" value="1"/>
</dbReference>
<dbReference type="PROSITE" id="PS51186">
    <property type="entry name" value="GNAT"/>
    <property type="match status" value="2"/>
</dbReference>
<dbReference type="Proteomes" id="UP000006238">
    <property type="component" value="Unassembled WGS sequence"/>
</dbReference>
<dbReference type="AlphaFoldDB" id="D4S2S9"/>
<keyword evidence="2" id="KW-0808">Transferase</keyword>
<dbReference type="InterPro" id="IPR016181">
    <property type="entry name" value="Acyl_CoA_acyltransferase"/>
</dbReference>